<keyword evidence="2" id="KW-1133">Transmembrane helix</keyword>
<accession>A0A5J5L029</accession>
<dbReference type="Pfam" id="PF04264">
    <property type="entry name" value="YceI"/>
    <property type="match status" value="1"/>
</dbReference>
<proteinExistence type="inferred from homology"/>
<sequence length="247" mass="25707">MDWAGCRILPGMSPSTSSSRSYLTRPITWIVVVAVILVLIAGVVIGTRIYASSQNDAAPEAFASSTALPDAEPGSADGSWTVADGSEAGYRVDEVLNGEDVTVVGRTGDVTGTVEITDSALTEGQVLVDLSTVTTDSDQRDQYFRSQAVNTSIHADATFTLDGPGDLGDLAESGSATVTVPGSLEINGTTQQVEVELHVTRTPEGTLAVSGATDLTWSDYGVEAPDLGFVSVQETGQIEYSLILTEG</sequence>
<evidence type="ECO:0000256" key="1">
    <source>
        <dbReference type="ARBA" id="ARBA00008812"/>
    </source>
</evidence>
<reference evidence="4 5" key="1">
    <citation type="submission" date="2019-05" db="EMBL/GenBank/DDBJ databases">
        <title>Kocuria coralli sp. nov., a novel actinobacterium isolated from coral reef seawater.</title>
        <authorList>
            <person name="Li J."/>
        </authorList>
    </citation>
    <scope>NUCLEOTIDE SEQUENCE [LARGE SCALE GENOMIC DNA]</scope>
    <source>
        <strain evidence="4 5">SCSIO 13007</strain>
    </source>
</reference>
<keyword evidence="5" id="KW-1185">Reference proteome</keyword>
<dbReference type="AlphaFoldDB" id="A0A5J5L029"/>
<dbReference type="SUPFAM" id="SSF101874">
    <property type="entry name" value="YceI-like"/>
    <property type="match status" value="1"/>
</dbReference>
<dbReference type="InterPro" id="IPR007372">
    <property type="entry name" value="Lipid/polyisoprenoid-bd_YceI"/>
</dbReference>
<gene>
    <name evidence="4" type="ORF">FCK90_06930</name>
</gene>
<evidence type="ECO:0000259" key="3">
    <source>
        <dbReference type="SMART" id="SM00867"/>
    </source>
</evidence>
<protein>
    <submittedName>
        <fullName evidence="4">YceI family protein</fullName>
    </submittedName>
</protein>
<name>A0A5J5L029_9MICC</name>
<organism evidence="4 5">
    <name type="scientific">Kocuria coralli</name>
    <dbReference type="NCBI Taxonomy" id="1461025"/>
    <lineage>
        <taxon>Bacteria</taxon>
        <taxon>Bacillati</taxon>
        <taxon>Actinomycetota</taxon>
        <taxon>Actinomycetes</taxon>
        <taxon>Micrococcales</taxon>
        <taxon>Micrococcaceae</taxon>
        <taxon>Kocuria</taxon>
    </lineage>
</organism>
<comment type="similarity">
    <text evidence="1">Belongs to the UPF0312 family.</text>
</comment>
<comment type="caution">
    <text evidence="4">The sequence shown here is derived from an EMBL/GenBank/DDBJ whole genome shotgun (WGS) entry which is preliminary data.</text>
</comment>
<feature type="transmembrane region" description="Helical" evidence="2">
    <location>
        <begin position="27"/>
        <end position="45"/>
    </location>
</feature>
<dbReference type="InterPro" id="IPR036761">
    <property type="entry name" value="TTHA0802/YceI-like_sf"/>
</dbReference>
<feature type="domain" description="Lipid/polyisoprenoid-binding YceI-like" evidence="3">
    <location>
        <begin position="79"/>
        <end position="245"/>
    </location>
</feature>
<dbReference type="OrthoDB" id="117810at2"/>
<keyword evidence="2" id="KW-0812">Transmembrane</keyword>
<evidence type="ECO:0000256" key="2">
    <source>
        <dbReference type="SAM" id="Phobius"/>
    </source>
</evidence>
<dbReference type="EMBL" id="SZWF01000006">
    <property type="protein sequence ID" value="KAA9394545.1"/>
    <property type="molecule type" value="Genomic_DNA"/>
</dbReference>
<keyword evidence="2" id="KW-0472">Membrane</keyword>
<dbReference type="SMART" id="SM00867">
    <property type="entry name" value="YceI"/>
    <property type="match status" value="1"/>
</dbReference>
<dbReference type="Gene3D" id="2.40.128.110">
    <property type="entry name" value="Lipid/polyisoprenoid-binding, YceI-like"/>
    <property type="match status" value="1"/>
</dbReference>
<dbReference type="PANTHER" id="PTHR34406">
    <property type="entry name" value="PROTEIN YCEI"/>
    <property type="match status" value="1"/>
</dbReference>
<evidence type="ECO:0000313" key="4">
    <source>
        <dbReference type="EMBL" id="KAA9394545.1"/>
    </source>
</evidence>
<dbReference type="Proteomes" id="UP000325957">
    <property type="component" value="Unassembled WGS sequence"/>
</dbReference>
<evidence type="ECO:0000313" key="5">
    <source>
        <dbReference type="Proteomes" id="UP000325957"/>
    </source>
</evidence>
<dbReference type="PANTHER" id="PTHR34406:SF1">
    <property type="entry name" value="PROTEIN YCEI"/>
    <property type="match status" value="1"/>
</dbReference>